<accession>A0A1I7TLV0</accession>
<organism evidence="1 2">
    <name type="scientific">Caenorhabditis tropicalis</name>
    <dbReference type="NCBI Taxonomy" id="1561998"/>
    <lineage>
        <taxon>Eukaryota</taxon>
        <taxon>Metazoa</taxon>
        <taxon>Ecdysozoa</taxon>
        <taxon>Nematoda</taxon>
        <taxon>Chromadorea</taxon>
        <taxon>Rhabditida</taxon>
        <taxon>Rhabditina</taxon>
        <taxon>Rhabditomorpha</taxon>
        <taxon>Rhabditoidea</taxon>
        <taxon>Rhabditidae</taxon>
        <taxon>Peloderinae</taxon>
        <taxon>Caenorhabditis</taxon>
    </lineage>
</organism>
<protein>
    <submittedName>
        <fullName evidence="2">Uncharacterized protein</fullName>
    </submittedName>
</protein>
<dbReference type="AlphaFoldDB" id="A0A1I7TLV0"/>
<dbReference type="Proteomes" id="UP000095282">
    <property type="component" value="Unplaced"/>
</dbReference>
<dbReference type="WBParaSite" id="Csp11.Scaffold628.g7197.t1">
    <property type="protein sequence ID" value="Csp11.Scaffold628.g7197.t1"/>
    <property type="gene ID" value="Csp11.Scaffold628.g7197"/>
</dbReference>
<keyword evidence="1" id="KW-1185">Reference proteome</keyword>
<name>A0A1I7TLV0_9PELO</name>
<evidence type="ECO:0000313" key="2">
    <source>
        <dbReference type="WBParaSite" id="Csp11.Scaffold628.g7197.t1"/>
    </source>
</evidence>
<sequence length="121" mass="14456">MHIVEEIATNGPVVQKLRVAEANYWSRVVVQDNEFTTIMITDNFPSVLNRFYGHKINAQFVSREFYYRPMLFTNQKFLHHHHDGIDLFIEINPDNEDGQKNAMKHIFKHIVKNHKSHFTRY</sequence>
<evidence type="ECO:0000313" key="1">
    <source>
        <dbReference type="Proteomes" id="UP000095282"/>
    </source>
</evidence>
<proteinExistence type="predicted"/>
<reference evidence="2" key="1">
    <citation type="submission" date="2016-11" db="UniProtKB">
        <authorList>
            <consortium name="WormBaseParasite"/>
        </authorList>
    </citation>
    <scope>IDENTIFICATION</scope>
</reference>